<feature type="transmembrane region" description="Helical" evidence="2">
    <location>
        <begin position="582"/>
        <end position="601"/>
    </location>
</feature>
<feature type="compositionally biased region" description="Polar residues" evidence="1">
    <location>
        <begin position="1170"/>
        <end position="1179"/>
    </location>
</feature>
<feature type="compositionally biased region" description="Low complexity" evidence="1">
    <location>
        <begin position="1071"/>
        <end position="1085"/>
    </location>
</feature>
<feature type="region of interest" description="Disordered" evidence="1">
    <location>
        <begin position="1160"/>
        <end position="1179"/>
    </location>
</feature>
<dbReference type="Gene3D" id="3.40.50.200">
    <property type="entry name" value="Peptidase S8/S53 domain"/>
    <property type="match status" value="1"/>
</dbReference>
<evidence type="ECO:0000256" key="2">
    <source>
        <dbReference type="SAM" id="Phobius"/>
    </source>
</evidence>
<dbReference type="Pfam" id="PF00690">
    <property type="entry name" value="Cation_ATPase_N"/>
    <property type="match status" value="1"/>
</dbReference>
<keyword evidence="2" id="KW-0472">Membrane</keyword>
<dbReference type="OrthoDB" id="2610923at2759"/>
<feature type="compositionally biased region" description="Polar residues" evidence="1">
    <location>
        <begin position="1013"/>
        <end position="1065"/>
    </location>
</feature>
<dbReference type="InterPro" id="IPR012337">
    <property type="entry name" value="RNaseH-like_sf"/>
</dbReference>
<accession>A0A2U1MBS5</accession>
<dbReference type="GO" id="GO:0004252">
    <property type="term" value="F:serine-type endopeptidase activity"/>
    <property type="evidence" value="ECO:0007669"/>
    <property type="project" value="InterPro"/>
</dbReference>
<feature type="region of interest" description="Disordered" evidence="1">
    <location>
        <begin position="97"/>
        <end position="209"/>
    </location>
</feature>
<dbReference type="InterPro" id="IPR004014">
    <property type="entry name" value="ATPase_P-typ_cation-transptr_N"/>
</dbReference>
<dbReference type="SMART" id="SM00831">
    <property type="entry name" value="Cation_ATPase_N"/>
    <property type="match status" value="1"/>
</dbReference>
<feature type="region of interest" description="Disordered" evidence="1">
    <location>
        <begin position="25"/>
        <end position="67"/>
    </location>
</feature>
<dbReference type="Gene3D" id="3.50.30.30">
    <property type="match status" value="1"/>
</dbReference>
<keyword evidence="2" id="KW-0812">Transmembrane</keyword>
<dbReference type="PANTHER" id="PTHR23272:SF52">
    <property type="entry name" value="ZINC FINGER BED DOMAIN-CONTAINING PROTEIN DAYSLEEPER"/>
    <property type="match status" value="1"/>
</dbReference>
<dbReference type="InterPro" id="IPR036852">
    <property type="entry name" value="Peptidase_S8/S53_dom_sf"/>
</dbReference>
<feature type="compositionally biased region" description="Polar residues" evidence="1">
    <location>
        <begin position="194"/>
        <end position="206"/>
    </location>
</feature>
<dbReference type="Proteomes" id="UP000245207">
    <property type="component" value="Unassembled WGS sequence"/>
</dbReference>
<organism evidence="4 5">
    <name type="scientific">Artemisia annua</name>
    <name type="common">Sweet wormwood</name>
    <dbReference type="NCBI Taxonomy" id="35608"/>
    <lineage>
        <taxon>Eukaryota</taxon>
        <taxon>Viridiplantae</taxon>
        <taxon>Streptophyta</taxon>
        <taxon>Embryophyta</taxon>
        <taxon>Tracheophyta</taxon>
        <taxon>Spermatophyta</taxon>
        <taxon>Magnoliopsida</taxon>
        <taxon>eudicotyledons</taxon>
        <taxon>Gunneridae</taxon>
        <taxon>Pentapetalae</taxon>
        <taxon>asterids</taxon>
        <taxon>campanulids</taxon>
        <taxon>Asterales</taxon>
        <taxon>Asteraceae</taxon>
        <taxon>Asteroideae</taxon>
        <taxon>Anthemideae</taxon>
        <taxon>Artemisiinae</taxon>
        <taxon>Artemisia</taxon>
    </lineage>
</organism>
<evidence type="ECO:0000259" key="3">
    <source>
        <dbReference type="SMART" id="SM00831"/>
    </source>
</evidence>
<dbReference type="GO" id="GO:0006508">
    <property type="term" value="P:proteolysis"/>
    <property type="evidence" value="ECO:0007669"/>
    <property type="project" value="InterPro"/>
</dbReference>
<feature type="compositionally biased region" description="Polar residues" evidence="1">
    <location>
        <begin position="32"/>
        <end position="42"/>
    </location>
</feature>
<feature type="transmembrane region" description="Helical" evidence="2">
    <location>
        <begin position="390"/>
        <end position="410"/>
    </location>
</feature>
<evidence type="ECO:0000256" key="1">
    <source>
        <dbReference type="SAM" id="MobiDB-lite"/>
    </source>
</evidence>
<dbReference type="SUPFAM" id="SSF81665">
    <property type="entry name" value="Calcium ATPase, transmembrane domain M"/>
    <property type="match status" value="1"/>
</dbReference>
<keyword evidence="5" id="KW-1185">Reference proteome</keyword>
<name>A0A2U1MBS5_ARTAN</name>
<sequence length="1263" mass="140790">MIHRIFQDKLQIPLPDVKSAFATLSRDDSHRNSQVASKSVKTGSAAFAARPNNGNTQSNNWNTNKFGNDNNRRFGRFVFEETGLNDLNFFDWEDESSQSNLRSNDPYDDKTSSIDSNIKSIPETSTSKSSVSTVERPISVDEPLQPETVDIADTADVDVDLPVETADTADTADADNTSESSSRKDTQSDKHATETTVSEGMPSTSVNDDDYVSEGEDLDMFGKIFKSPEPAGAQTVRRTSRMTALPAKYKDYVLNKNHKFIIYMFIFVSNSSACIHYMYCRELFWIMKKRQWIFTSKPISRRINATSKPKKSCIDAATSGSTVCDVIDHACADAHQYTCAPLAYIIEVLTIDHDFLLLYTPVQYVGIQPVVFKSLHLALQPSSSLEGVRFIIYMFIFVSNSSACIHYMYCRELFWIMKKRQWIFTSKPISRRINATSKPKKSCIDAATSGSTVCDVIDHACADAHQYTCAPLAYIIEVLTIDHDFLLYRTERAPPSPIPMGDYSISPDQLATMTRDHELSTLQNYGGVKGLSEKLKTNPDKGIHDDESSILERKNVYGSNTYPHKKGRSFWRSVLAACRDTTLIILMVAAAASLALVPVAFDSDRCRLEIARMIILNGYPLRMIEHKEFMAVLNNLQPKFNMGDLNTVQGDCVATYLNERSTIDNLIAQMQGQFTDSEWNIHKRLLKVIIEPYPESDSAFTNADTACLSDWNIKGLTSIEQEALQVCEETVKKLRNCVKYVKTSELIEDYFLGLKQPLDDQTKWNTTYEMLLTASELKEVFSYLDTLDPEYFKSPICEEWKVVDNLCTYMKLIFDTASLLASPSVPKTNTFFNEAWKFELDLTRASTSEDNIISIITKPMLEYFDKHWKNSCLILAIAVVMDPRFKMKLAASYKNIVDEGIPRLFQNDATDDVKGHLSNVVGLTEFDAFIKQSASKQSKSELDEESLLPRVNLLSHFLKEVETTRGLISRLSAGKNYGHASFGTSKRASKINGGVSSEKIERLKAMRMEASREATTNNDATAHSAVNLSNPLTESTSWNKQRNKVSPQISQDYSSTSLRKLSRMSQGFKASRSSTETSSSSSSSEKITQKKFELSDEGFIPRLSSASSHGDNGSNVSLFSKSFLTSEYLVISARKLTISVKINQTKFILGDEDVKTRFSSASSHADDGSNGFSSPKPSMTPENLVCPSWKSANGLSVLEYLNSTPPVATIIFHETVIGDKSTPQVTSFSSRGPSVASPGFLKPDIIGPGVSILAALPVSVDKQ</sequence>
<feature type="domain" description="Cation-transporting P-type ATPase N-terminal" evidence="3">
    <location>
        <begin position="524"/>
        <end position="598"/>
    </location>
</feature>
<dbReference type="PANTHER" id="PTHR23272">
    <property type="entry name" value="BED FINGER-RELATED"/>
    <property type="match status" value="1"/>
</dbReference>
<proteinExistence type="predicted"/>
<keyword evidence="2" id="KW-1133">Transmembrane helix</keyword>
<dbReference type="Pfam" id="PF14372">
    <property type="entry name" value="hAT-like_RNase-H"/>
    <property type="match status" value="1"/>
</dbReference>
<feature type="compositionally biased region" description="Low complexity" evidence="1">
    <location>
        <begin position="52"/>
        <end position="64"/>
    </location>
</feature>
<feature type="compositionally biased region" description="Basic and acidic residues" evidence="1">
    <location>
        <begin position="181"/>
        <end position="193"/>
    </location>
</feature>
<dbReference type="InterPro" id="IPR023298">
    <property type="entry name" value="ATPase_P-typ_TM_dom_sf"/>
</dbReference>
<gene>
    <name evidence="4" type="ORF">CTI12_AA371290</name>
</gene>
<dbReference type="SUPFAM" id="SSF52743">
    <property type="entry name" value="Subtilisin-like"/>
    <property type="match status" value="1"/>
</dbReference>
<dbReference type="SUPFAM" id="SSF53098">
    <property type="entry name" value="Ribonuclease H-like"/>
    <property type="match status" value="1"/>
</dbReference>
<feature type="transmembrane region" description="Helical" evidence="2">
    <location>
        <begin position="260"/>
        <end position="279"/>
    </location>
</feature>
<dbReference type="EMBL" id="PKPP01005836">
    <property type="protein sequence ID" value="PWA58642.1"/>
    <property type="molecule type" value="Genomic_DNA"/>
</dbReference>
<dbReference type="GO" id="GO:0003677">
    <property type="term" value="F:DNA binding"/>
    <property type="evidence" value="ECO:0007669"/>
    <property type="project" value="InterPro"/>
</dbReference>
<dbReference type="InterPro" id="IPR025525">
    <property type="entry name" value="hAT-like_transposase_RNase-H"/>
</dbReference>
<dbReference type="AlphaFoldDB" id="A0A2U1MBS5"/>
<evidence type="ECO:0000313" key="5">
    <source>
        <dbReference type="Proteomes" id="UP000245207"/>
    </source>
</evidence>
<feature type="region of interest" description="Disordered" evidence="1">
    <location>
        <begin position="1008"/>
        <end position="1089"/>
    </location>
</feature>
<feature type="compositionally biased region" description="Low complexity" evidence="1">
    <location>
        <begin position="164"/>
        <end position="180"/>
    </location>
</feature>
<comment type="caution">
    <text evidence="4">The sequence shown here is derived from an EMBL/GenBank/DDBJ whole genome shotgun (WGS) entry which is preliminary data.</text>
</comment>
<protein>
    <submittedName>
        <fullName evidence="4">Zinc finger, BED-type</fullName>
    </submittedName>
</protein>
<feature type="compositionally biased region" description="Low complexity" evidence="1">
    <location>
        <begin position="118"/>
        <end position="135"/>
    </location>
</feature>
<evidence type="ECO:0000313" key="4">
    <source>
        <dbReference type="EMBL" id="PWA58642.1"/>
    </source>
</evidence>
<reference evidence="4 5" key="1">
    <citation type="journal article" date="2018" name="Mol. Plant">
        <title>The genome of Artemisia annua provides insight into the evolution of Asteraceae family and artemisinin biosynthesis.</title>
        <authorList>
            <person name="Shen Q."/>
            <person name="Zhang L."/>
            <person name="Liao Z."/>
            <person name="Wang S."/>
            <person name="Yan T."/>
            <person name="Shi P."/>
            <person name="Liu M."/>
            <person name="Fu X."/>
            <person name="Pan Q."/>
            <person name="Wang Y."/>
            <person name="Lv Z."/>
            <person name="Lu X."/>
            <person name="Zhang F."/>
            <person name="Jiang W."/>
            <person name="Ma Y."/>
            <person name="Chen M."/>
            <person name="Hao X."/>
            <person name="Li L."/>
            <person name="Tang Y."/>
            <person name="Lv G."/>
            <person name="Zhou Y."/>
            <person name="Sun X."/>
            <person name="Brodelius P.E."/>
            <person name="Rose J.K.C."/>
            <person name="Tang K."/>
        </authorList>
    </citation>
    <scope>NUCLEOTIDE SEQUENCE [LARGE SCALE GENOMIC DNA]</scope>
    <source>
        <strain evidence="5">cv. Huhao1</strain>
        <tissue evidence="4">Leaf</tissue>
    </source>
</reference>